<organism evidence="11">
    <name type="scientific">Micromonas pusilla (strain CCMP1545)</name>
    <name type="common">Picoplanktonic green alga</name>
    <dbReference type="NCBI Taxonomy" id="564608"/>
    <lineage>
        <taxon>Eukaryota</taxon>
        <taxon>Viridiplantae</taxon>
        <taxon>Chlorophyta</taxon>
        <taxon>Mamiellophyceae</taxon>
        <taxon>Mamiellales</taxon>
        <taxon>Mamiellaceae</taxon>
        <taxon>Micromonas</taxon>
    </lineage>
</organism>
<evidence type="ECO:0000259" key="9">
    <source>
        <dbReference type="PROSITE" id="PS51998"/>
    </source>
</evidence>
<feature type="compositionally biased region" description="Acidic residues" evidence="7">
    <location>
        <begin position="411"/>
        <end position="420"/>
    </location>
</feature>
<evidence type="ECO:0000256" key="1">
    <source>
        <dbReference type="ARBA" id="ARBA00001974"/>
    </source>
</evidence>
<dbReference type="InterPro" id="IPR009057">
    <property type="entry name" value="Homeodomain-like_sf"/>
</dbReference>
<dbReference type="KEGG" id="mpp:MICPUCDRAFT_48530"/>
<dbReference type="PANTHER" id="PTHR10742">
    <property type="entry name" value="FLAVIN MONOAMINE OXIDASE"/>
    <property type="match status" value="1"/>
</dbReference>
<dbReference type="SUPFAM" id="SSF51905">
    <property type="entry name" value="FAD/NAD(P)-binding domain"/>
    <property type="match status" value="1"/>
</dbReference>
<dbReference type="STRING" id="564608.C1N384"/>
<dbReference type="InterPro" id="IPR007526">
    <property type="entry name" value="SWIRM"/>
</dbReference>
<dbReference type="Gene3D" id="1.20.930.10">
    <property type="entry name" value="Conserved domain common to transcription factors TFIIS, elongin A, CRSP70"/>
    <property type="match status" value="1"/>
</dbReference>
<evidence type="ECO:0000256" key="5">
    <source>
        <dbReference type="ARBA" id="ARBA00023002"/>
    </source>
</evidence>
<gene>
    <name evidence="10" type="ORF">MICPUCDRAFT_48530</name>
</gene>
<dbReference type="OrthoDB" id="496653at2759"/>
<dbReference type="OMA" id="GWHWANL"/>
<evidence type="ECO:0000259" key="8">
    <source>
        <dbReference type="PROSITE" id="PS50934"/>
    </source>
</evidence>
<dbReference type="eggNOG" id="KOG0029">
    <property type="taxonomic scope" value="Eukaryota"/>
</dbReference>
<evidence type="ECO:0000256" key="3">
    <source>
        <dbReference type="ARBA" id="ARBA00022630"/>
    </source>
</evidence>
<dbReference type="InterPro" id="IPR014876">
    <property type="entry name" value="DEK_C"/>
</dbReference>
<evidence type="ECO:0000256" key="7">
    <source>
        <dbReference type="SAM" id="MobiDB-lite"/>
    </source>
</evidence>
<name>C1N384_MICPC</name>
<dbReference type="GO" id="GO:0016705">
    <property type="term" value="F:oxidoreductase activity, acting on paired donors, with incorporation or reduction of molecular oxygen"/>
    <property type="evidence" value="ECO:0007669"/>
    <property type="project" value="UniProtKB-ARBA"/>
</dbReference>
<sequence>MSAPKKYAFRQRHTKHNYSLIGAELSDDDDDDDGPVTPAQRSAAAAGLDARALSHMEERDFAHVTKGGAGKIAQYLSVRNHILQMWDENRAATLPVDRCLSALPADVADLARDAHAWLSKHGGINYGAIPGGGDVVGVARAVDVAKAEAEKAEKAAAAGTVVAEDDLILEKTVSFLRGADMNATTERQVRNGVQDALGIDLTEKKLMIRGIVTKFLEDPGCYDDVVDGYAAAAAEKERTRGAERAAALKPPLDGKVIVVGAGPAGLAAARMIAHHGHDVVVLEARDRVGGRVHTDSASLSVPVDLGASIITGTEADPTRRTGLPWRGVRADPSAIVASQLGLGLHPLGDHLPLYDGETGERALATTDERVERVRDEVMDRARLRVDREGADAVRAMSLAEVIADELSQQLGEEEEEEEGGEGGGGGAGGAGGGARKKIKLTDHERRLLGWHWANLEYGCSAPLSKISMAHWNQDETYGGFGGKHAMVKGGYGAITSAMSDGLDVRLGVAVTSITTRADGDADGDAGGVVVTTSTGETHEGAACVVTIPLGCLKNGDIAFDPPLSEKKRTAIERLGFGKLDKVVMEFTEAFWDEDVDYFGAARDDDDEEEEGGEGNEGNPGATTTTTTTTTTTRGRMFMFWNLQKAVGAPVLTALVAGAAAERAESESDASLVSGAMEVLRRISSAAKAKKAKAAESNSNGGDAGPDADSNWSSKEVSEPIAHVVSRWGADPRARGSYSYVAVGASAEDYDELGRPEGRVLFAGEHACKEHPDTVGGAMLAGWRAARHALHLMTRAPGEPFDEVFDLLTLEELAGPGSDDDSGSDDDDDGSDDEDEDGGEKKKKKKKKRGKKGRRGYDDDDEDGPEDDEAARERARKRLELEARERKEAYEREQKEATEGKEEAKKVLRIVCDVPSVQRDGGGGGGGRLISGDKMEQLTRAMKELETTSGRRAFVEAMLDKVPSSQRDDWAIQRGGMSTLTEWLEQVSVKDHGRELTLRALRLVCVCPADLDAIRSSGVAKVLKEKFSTHAKPEVRSLARRCAHKWTQAAAKARAVERAAAHAEAMGWTEEDTARVAMEEAEERRLRRRAAAAARGGGDDDVDVPLSEKRAALTVDEMIEQASALPEGAAAAEAQRAAADAEEALRVAQEAVREADLRASEAEKLASEQLADAWNVRGAAGVGVGVGVAGGKKQKLRMKNFDDFAAHKIRKREHKKREQVRREREDAAEAAEAAAEEAAAAAGGAGTAAAAADPTAFAIDASNPVAATLAAAGAKLSAALASTPEKAHKERVRKLVAHYAHGLLKRRVKDAEEKGAKKMSRDECKRVEGKVAAKVVENSTSLGEPGDAFDERSFLSGKRKEKIKALVESYCAAKGR</sequence>
<dbReference type="GeneID" id="9688005"/>
<protein>
    <submittedName>
        <fullName evidence="10">Histone deacetylase</fullName>
    </submittedName>
</protein>
<evidence type="ECO:0000256" key="4">
    <source>
        <dbReference type="ARBA" id="ARBA00022827"/>
    </source>
</evidence>
<dbReference type="Gene3D" id="1.10.10.10">
    <property type="entry name" value="Winged helix-like DNA-binding domain superfamily/Winged helix DNA-binding domain"/>
    <property type="match status" value="1"/>
</dbReference>
<keyword evidence="4" id="KW-0274">FAD</keyword>
<feature type="region of interest" description="Disordered" evidence="7">
    <location>
        <begin position="690"/>
        <end position="715"/>
    </location>
</feature>
<feature type="compositionally biased region" description="Basic residues" evidence="7">
    <location>
        <begin position="1209"/>
        <end position="1218"/>
    </location>
</feature>
<evidence type="ECO:0000256" key="2">
    <source>
        <dbReference type="ARBA" id="ARBA00005995"/>
    </source>
</evidence>
<dbReference type="InterPro" id="IPR036188">
    <property type="entry name" value="FAD/NAD-bd_sf"/>
</dbReference>
<feature type="compositionally biased region" description="Acidic residues" evidence="7">
    <location>
        <begin position="817"/>
        <end position="837"/>
    </location>
</feature>
<dbReference type="Proteomes" id="UP000001876">
    <property type="component" value="Unassembled WGS sequence"/>
</dbReference>
<dbReference type="PRINTS" id="PR00419">
    <property type="entry name" value="ADXRDTASE"/>
</dbReference>
<dbReference type="SUPFAM" id="SSF46689">
    <property type="entry name" value="Homeodomain-like"/>
    <property type="match status" value="1"/>
</dbReference>
<feature type="domain" description="DEK-C" evidence="9">
    <location>
        <begin position="162"/>
        <end position="217"/>
    </location>
</feature>
<dbReference type="SUPFAM" id="SSF109715">
    <property type="entry name" value="DEK C-terminal domain"/>
    <property type="match status" value="1"/>
</dbReference>
<proteinExistence type="inferred from homology"/>
<comment type="cofactor">
    <cofactor evidence="1">
        <name>FAD</name>
        <dbReference type="ChEBI" id="CHEBI:57692"/>
    </cofactor>
</comment>
<dbReference type="PANTHER" id="PTHR10742:SF410">
    <property type="entry name" value="LYSINE-SPECIFIC HISTONE DEMETHYLASE 2"/>
    <property type="match status" value="1"/>
</dbReference>
<evidence type="ECO:0000256" key="6">
    <source>
        <dbReference type="SAM" id="Coils"/>
    </source>
</evidence>
<dbReference type="Gene3D" id="3.50.50.60">
    <property type="entry name" value="FAD/NAD(P)-binding domain"/>
    <property type="match status" value="2"/>
</dbReference>
<feature type="region of interest" description="Disordered" evidence="7">
    <location>
        <begin position="812"/>
        <end position="872"/>
    </location>
</feature>
<dbReference type="Gene3D" id="3.90.660.10">
    <property type="match status" value="1"/>
</dbReference>
<feature type="compositionally biased region" description="Low complexity" evidence="7">
    <location>
        <begin position="616"/>
        <end position="630"/>
    </location>
</feature>
<keyword evidence="6" id="KW-0175">Coiled coil</keyword>
<dbReference type="GO" id="GO:0141052">
    <property type="term" value="F:histone H3 demethylase activity"/>
    <property type="evidence" value="ECO:0007669"/>
    <property type="project" value="UniProtKB-ARBA"/>
</dbReference>
<feature type="coiled-coil region" evidence="6">
    <location>
        <begin position="1130"/>
        <end position="1164"/>
    </location>
</feature>
<dbReference type="InterPro" id="IPR036388">
    <property type="entry name" value="WH-like_DNA-bd_sf"/>
</dbReference>
<reference evidence="10 11" key="1">
    <citation type="journal article" date="2009" name="Science">
        <title>Green evolution and dynamic adaptations revealed by genomes of the marine picoeukaryotes Micromonas.</title>
        <authorList>
            <person name="Worden A.Z."/>
            <person name="Lee J.H."/>
            <person name="Mock T."/>
            <person name="Rouze P."/>
            <person name="Simmons M.P."/>
            <person name="Aerts A.L."/>
            <person name="Allen A.E."/>
            <person name="Cuvelier M.L."/>
            <person name="Derelle E."/>
            <person name="Everett M.V."/>
            <person name="Foulon E."/>
            <person name="Grimwood J."/>
            <person name="Gundlach H."/>
            <person name="Henrissat B."/>
            <person name="Napoli C."/>
            <person name="McDonald S.M."/>
            <person name="Parker M.S."/>
            <person name="Rombauts S."/>
            <person name="Salamov A."/>
            <person name="Von Dassow P."/>
            <person name="Badger J.H."/>
            <person name="Coutinho P.M."/>
            <person name="Demir E."/>
            <person name="Dubchak I."/>
            <person name="Gentemann C."/>
            <person name="Eikrem W."/>
            <person name="Gready J.E."/>
            <person name="John U."/>
            <person name="Lanier W."/>
            <person name="Lindquist E.A."/>
            <person name="Lucas S."/>
            <person name="Mayer K.F."/>
            <person name="Moreau H."/>
            <person name="Not F."/>
            <person name="Otillar R."/>
            <person name="Panaud O."/>
            <person name="Pangilinan J."/>
            <person name="Paulsen I."/>
            <person name="Piegu B."/>
            <person name="Poliakov A."/>
            <person name="Robbens S."/>
            <person name="Schmutz J."/>
            <person name="Toulza E."/>
            <person name="Wyss T."/>
            <person name="Zelensky A."/>
            <person name="Zhou K."/>
            <person name="Armbrust E.V."/>
            <person name="Bhattacharya D."/>
            <person name="Goodenough U.W."/>
            <person name="Van de Peer Y."/>
            <person name="Grigoriev I.V."/>
        </authorList>
    </citation>
    <scope>NUCLEOTIDE SEQUENCE [LARGE SCALE GENOMIC DNA]</scope>
    <source>
        <strain evidence="10 11">CCMP1545</strain>
    </source>
</reference>
<evidence type="ECO:0000313" key="10">
    <source>
        <dbReference type="EMBL" id="EEH53384.1"/>
    </source>
</evidence>
<dbReference type="PROSITE" id="PS51998">
    <property type="entry name" value="DEK_C"/>
    <property type="match status" value="1"/>
</dbReference>
<dbReference type="InterPro" id="IPR035441">
    <property type="entry name" value="TFIIS/LEDGF_dom_sf"/>
</dbReference>
<dbReference type="InterPro" id="IPR002937">
    <property type="entry name" value="Amino_oxidase"/>
</dbReference>
<feature type="region of interest" description="Disordered" evidence="7">
    <location>
        <begin position="1209"/>
        <end position="1231"/>
    </location>
</feature>
<dbReference type="Pfam" id="PF08766">
    <property type="entry name" value="DEK_C"/>
    <property type="match status" value="1"/>
</dbReference>
<dbReference type="Pfam" id="PF01593">
    <property type="entry name" value="Amino_oxidase"/>
    <property type="match status" value="1"/>
</dbReference>
<keyword evidence="11" id="KW-1185">Reference proteome</keyword>
<feature type="region of interest" description="Disordered" evidence="7">
    <location>
        <begin position="603"/>
        <end position="630"/>
    </location>
</feature>
<feature type="compositionally biased region" description="Acidic residues" evidence="7">
    <location>
        <begin position="857"/>
        <end position="869"/>
    </location>
</feature>
<keyword evidence="5" id="KW-0560">Oxidoreductase</keyword>
<dbReference type="InterPro" id="IPR050281">
    <property type="entry name" value="Flavin_monoamine_oxidase"/>
</dbReference>
<dbReference type="SUPFAM" id="SSF54373">
    <property type="entry name" value="FAD-linked reductases, C-terminal domain"/>
    <property type="match status" value="1"/>
</dbReference>
<comment type="similarity">
    <text evidence="2">Belongs to the flavin monoamine oxidase family.</text>
</comment>
<dbReference type="EMBL" id="GG663746">
    <property type="protein sequence ID" value="EEH53384.1"/>
    <property type="molecule type" value="Genomic_DNA"/>
</dbReference>
<feature type="compositionally biased region" description="Gly residues" evidence="7">
    <location>
        <begin position="421"/>
        <end position="433"/>
    </location>
</feature>
<accession>C1N384</accession>
<feature type="domain" description="SWIRM" evidence="8">
    <location>
        <begin position="39"/>
        <end position="135"/>
    </location>
</feature>
<evidence type="ECO:0000313" key="11">
    <source>
        <dbReference type="Proteomes" id="UP000001876"/>
    </source>
</evidence>
<dbReference type="Pfam" id="PF04433">
    <property type="entry name" value="SWIRM"/>
    <property type="match status" value="1"/>
</dbReference>
<keyword evidence="3" id="KW-0285">Flavoprotein</keyword>
<feature type="region of interest" description="Disordered" evidence="7">
    <location>
        <begin position="409"/>
        <end position="435"/>
    </location>
</feature>
<feature type="compositionally biased region" description="Acidic residues" evidence="7">
    <location>
        <begin position="603"/>
        <end position="613"/>
    </location>
</feature>
<dbReference type="PROSITE" id="PS50934">
    <property type="entry name" value="SWIRM"/>
    <property type="match status" value="1"/>
</dbReference>
<feature type="compositionally biased region" description="Basic residues" evidence="7">
    <location>
        <begin position="840"/>
        <end position="853"/>
    </location>
</feature>
<dbReference type="RefSeq" id="XP_003062565.1">
    <property type="nucleotide sequence ID" value="XM_003062519.1"/>
</dbReference>